<dbReference type="GO" id="GO:0006189">
    <property type="term" value="P:'de novo' IMP biosynthetic process"/>
    <property type="evidence" value="ECO:0007669"/>
    <property type="project" value="TreeGrafter"/>
</dbReference>
<keyword evidence="4" id="KW-0658">Purine biosynthesis</keyword>
<dbReference type="PANTHER" id="PTHR43369:SF2">
    <property type="entry name" value="PHOSPHORIBOSYLGLYCINAMIDE FORMYLTRANSFERASE"/>
    <property type="match status" value="1"/>
</dbReference>
<dbReference type="SUPFAM" id="SSF53328">
    <property type="entry name" value="Formyltransferase"/>
    <property type="match status" value="1"/>
</dbReference>
<dbReference type="GO" id="GO:0004644">
    <property type="term" value="F:phosphoribosylglycinamide formyltransferase activity"/>
    <property type="evidence" value="ECO:0007669"/>
    <property type="project" value="UniProtKB-EC"/>
</dbReference>
<evidence type="ECO:0000256" key="7">
    <source>
        <dbReference type="ARBA" id="ARBA00041682"/>
    </source>
</evidence>
<evidence type="ECO:0000259" key="9">
    <source>
        <dbReference type="Pfam" id="PF00551"/>
    </source>
</evidence>
<dbReference type="Gene3D" id="3.40.50.170">
    <property type="entry name" value="Formyl transferase, N-terminal domain"/>
    <property type="match status" value="1"/>
</dbReference>
<feature type="domain" description="Formyl transferase N-terminal" evidence="9">
    <location>
        <begin position="48"/>
        <end position="155"/>
    </location>
</feature>
<comment type="catalytic activity">
    <reaction evidence="8">
        <text>N(1)-(5-phospho-beta-D-ribosyl)glycinamide + (6R)-10-formyltetrahydrofolate = N(2)-formyl-N(1)-(5-phospho-beta-D-ribosyl)glycinamide + (6S)-5,6,7,8-tetrahydrofolate + H(+)</text>
        <dbReference type="Rhea" id="RHEA:15053"/>
        <dbReference type="ChEBI" id="CHEBI:15378"/>
        <dbReference type="ChEBI" id="CHEBI:57453"/>
        <dbReference type="ChEBI" id="CHEBI:143788"/>
        <dbReference type="ChEBI" id="CHEBI:147286"/>
        <dbReference type="ChEBI" id="CHEBI:195366"/>
        <dbReference type="EC" id="2.1.2.2"/>
    </reaction>
</comment>
<proteinExistence type="inferred from homology"/>
<keyword evidence="3" id="KW-0808">Transferase</keyword>
<evidence type="ECO:0000256" key="2">
    <source>
        <dbReference type="ARBA" id="ARBA00012254"/>
    </source>
</evidence>
<dbReference type="PANTHER" id="PTHR43369">
    <property type="entry name" value="PHOSPHORIBOSYLGLYCINAMIDE FORMYLTRANSFERASE"/>
    <property type="match status" value="1"/>
</dbReference>
<reference evidence="10 11" key="1">
    <citation type="journal article" date="1992" name="Lakartidningen">
        <title>[Penicillin V and not amoxicillin is the first choice preparation in acute otitis].</title>
        <authorList>
            <person name="Kamme C."/>
            <person name="Lundgren K."/>
            <person name="Prellner K."/>
        </authorList>
    </citation>
    <scope>NUCLEOTIDE SEQUENCE [LARGE SCALE GENOMIC DNA]</scope>
    <source>
        <strain evidence="10 11">PC5538III-hc</strain>
    </source>
</reference>
<comment type="caution">
    <text evidence="10">The sequence shown here is derived from an EMBL/GenBank/DDBJ whole genome shotgun (WGS) entry which is preliminary data.</text>
</comment>
<dbReference type="InterPro" id="IPR036477">
    <property type="entry name" value="Formyl_transf_N_sf"/>
</dbReference>
<evidence type="ECO:0000256" key="6">
    <source>
        <dbReference type="ARBA" id="ARBA00041324"/>
    </source>
</evidence>
<dbReference type="PROSITE" id="PS00373">
    <property type="entry name" value="GART"/>
    <property type="match status" value="1"/>
</dbReference>
<comment type="similarity">
    <text evidence="5">Belongs to the GART family.</text>
</comment>
<dbReference type="InterPro" id="IPR002376">
    <property type="entry name" value="Formyl_transf_N"/>
</dbReference>
<dbReference type="EMBL" id="SAXY01000078">
    <property type="protein sequence ID" value="TXJ35234.1"/>
    <property type="molecule type" value="Genomic_DNA"/>
</dbReference>
<organism evidence="10 11">
    <name type="scientific">Brachyspira pilosicoli</name>
    <name type="common">Serpulina pilosicoli</name>
    <dbReference type="NCBI Taxonomy" id="52584"/>
    <lineage>
        <taxon>Bacteria</taxon>
        <taxon>Pseudomonadati</taxon>
        <taxon>Spirochaetota</taxon>
        <taxon>Spirochaetia</taxon>
        <taxon>Brachyspirales</taxon>
        <taxon>Brachyspiraceae</taxon>
        <taxon>Brachyspira</taxon>
    </lineage>
</organism>
<dbReference type="Proteomes" id="UP000323176">
    <property type="component" value="Unassembled WGS sequence"/>
</dbReference>
<dbReference type="AlphaFoldDB" id="A0A5C8EE39"/>
<dbReference type="Pfam" id="PF00551">
    <property type="entry name" value="Formyl_trans_N"/>
    <property type="match status" value="1"/>
</dbReference>
<protein>
    <recommendedName>
        <fullName evidence="2">phosphoribosylglycinamide formyltransferase 1</fullName>
        <ecNumber evidence="2">2.1.2.2</ecNumber>
    </recommendedName>
    <alternativeName>
        <fullName evidence="7">5'-phosphoribosylglycinamide transformylase</fullName>
    </alternativeName>
    <alternativeName>
        <fullName evidence="6">GAR transformylase</fullName>
    </alternativeName>
</protein>
<evidence type="ECO:0000256" key="8">
    <source>
        <dbReference type="ARBA" id="ARBA00047664"/>
    </source>
</evidence>
<evidence type="ECO:0000256" key="1">
    <source>
        <dbReference type="ARBA" id="ARBA00005054"/>
    </source>
</evidence>
<name>A0A5C8EE39_BRAPL</name>
<sequence length="255" mass="29613">MKFGFICSAGGAPVFSALDILSELNYISKNDIKILVDRDCEAFETAKIRNIDTKKIYWTNKEEFSNKAYEYFLDCEAVLLLYSRLIGEELYSKIPTVNIHPSLLPAFQGSRPLTRAFESKIHFLGTSLHLVDETIDGGNMIGQIIKPIPFNSSFEYIKKISYLEKTYLVLLYIELIKEKMINFNLKEKQVTFLSKVNFNEYSNPALKDENILNLYNDFYRTEQNRTEQNRTEQNRTALIYNLYINLLFNKSQAVA</sequence>
<gene>
    <name evidence="10" type="ORF">EPJ72_12565</name>
</gene>
<evidence type="ECO:0000256" key="4">
    <source>
        <dbReference type="ARBA" id="ARBA00022755"/>
    </source>
</evidence>
<comment type="pathway">
    <text evidence="1">Purine metabolism; IMP biosynthesis via de novo pathway; N(2)-formyl-N(1)-(5-phospho-D-ribosyl)glycinamide from N(1)-(5-phospho-D-ribosyl)glycinamide (10-formyl THF route): step 1/1.</text>
</comment>
<dbReference type="InterPro" id="IPR001555">
    <property type="entry name" value="GART_AS"/>
</dbReference>
<evidence type="ECO:0000256" key="5">
    <source>
        <dbReference type="ARBA" id="ARBA00038440"/>
    </source>
</evidence>
<dbReference type="OrthoDB" id="9802815at2"/>
<dbReference type="GO" id="GO:0005829">
    <property type="term" value="C:cytosol"/>
    <property type="evidence" value="ECO:0007669"/>
    <property type="project" value="TreeGrafter"/>
</dbReference>
<evidence type="ECO:0000256" key="3">
    <source>
        <dbReference type="ARBA" id="ARBA00022679"/>
    </source>
</evidence>
<evidence type="ECO:0000313" key="11">
    <source>
        <dbReference type="Proteomes" id="UP000323176"/>
    </source>
</evidence>
<evidence type="ECO:0000313" key="10">
    <source>
        <dbReference type="EMBL" id="TXJ35234.1"/>
    </source>
</evidence>
<dbReference type="EC" id="2.1.2.2" evidence="2"/>
<accession>A0A5C8EE39</accession>